<gene>
    <name evidence="1" type="ORF">SAMN04488508_105161</name>
</gene>
<dbReference type="PANTHER" id="PTHR30292">
    <property type="entry name" value="UNCHARACTERIZED PROTEIN YBGL-RELATED"/>
    <property type="match status" value="1"/>
</dbReference>
<reference evidence="2" key="1">
    <citation type="submission" date="2016-11" db="EMBL/GenBank/DDBJ databases">
        <authorList>
            <person name="Varghese N."/>
            <person name="Submissions S."/>
        </authorList>
    </citation>
    <scope>NUCLEOTIDE SEQUENCE [LARGE SCALE GENOMIC DNA]</scope>
    <source>
        <strain evidence="2">DSM 22623</strain>
    </source>
</reference>
<accession>A0A1M6GAA9</accession>
<dbReference type="GO" id="GO:0005975">
    <property type="term" value="P:carbohydrate metabolic process"/>
    <property type="evidence" value="ECO:0007669"/>
    <property type="project" value="InterPro"/>
</dbReference>
<dbReference type="CDD" id="cd10801">
    <property type="entry name" value="LamB_YcsF_like_1"/>
    <property type="match status" value="1"/>
</dbReference>
<dbReference type="InterPro" id="IPR005501">
    <property type="entry name" value="LamB/YcsF/PxpA-like"/>
</dbReference>
<dbReference type="RefSeq" id="WP_073316366.1">
    <property type="nucleotide sequence ID" value="NZ_FQYP01000005.1"/>
</dbReference>
<organism evidence="1 2">
    <name type="scientific">Aquimarina spongiae</name>
    <dbReference type="NCBI Taxonomy" id="570521"/>
    <lineage>
        <taxon>Bacteria</taxon>
        <taxon>Pseudomonadati</taxon>
        <taxon>Bacteroidota</taxon>
        <taxon>Flavobacteriia</taxon>
        <taxon>Flavobacteriales</taxon>
        <taxon>Flavobacteriaceae</taxon>
        <taxon>Aquimarina</taxon>
    </lineage>
</organism>
<dbReference type="AlphaFoldDB" id="A0A1M6GAA9"/>
<dbReference type="EMBL" id="FQYP01000005">
    <property type="protein sequence ID" value="SHJ06858.1"/>
    <property type="molecule type" value="Genomic_DNA"/>
</dbReference>
<dbReference type="Gene3D" id="3.20.20.370">
    <property type="entry name" value="Glycoside hydrolase/deacetylase"/>
    <property type="match status" value="1"/>
</dbReference>
<dbReference type="SUPFAM" id="SSF88713">
    <property type="entry name" value="Glycoside hydrolase/deacetylase"/>
    <property type="match status" value="1"/>
</dbReference>
<proteinExistence type="predicted"/>
<dbReference type="OrthoDB" id="9773478at2"/>
<sequence length="243" mass="27625">MKQIVFNADVGEGVGNDHQIMPYISWCNIACGAHAGDEGEIVKTIQLALQHDVKIGAHPSYPDRKNFGRKSMQMDFEDLVRSITQQIQLVKNYVEELGGELHHVKPHGALYNDAFVKKEVSKAILQSIKNVDKSLRIVTLKDSVLSYLCKDGFRVYFEAFADRNYNDDMTLVFRAEKDAILENKLDVFEHVKRMVVDGKIKTKTGKEQTVFFDTICVHGDNQNAVEIIRYLHSNFVALGYDLK</sequence>
<protein>
    <submittedName>
        <fullName evidence="1">UPF0271 protein</fullName>
    </submittedName>
</protein>
<dbReference type="Pfam" id="PF03746">
    <property type="entry name" value="LamB_YcsF"/>
    <property type="match status" value="1"/>
</dbReference>
<dbReference type="NCBIfam" id="NF003816">
    <property type="entry name" value="PRK05406.1-5"/>
    <property type="match status" value="1"/>
</dbReference>
<dbReference type="NCBIfam" id="NF003814">
    <property type="entry name" value="PRK05406.1-3"/>
    <property type="match status" value="1"/>
</dbReference>
<dbReference type="Proteomes" id="UP000184432">
    <property type="component" value="Unassembled WGS sequence"/>
</dbReference>
<evidence type="ECO:0000313" key="1">
    <source>
        <dbReference type="EMBL" id="SHJ06858.1"/>
    </source>
</evidence>
<evidence type="ECO:0000313" key="2">
    <source>
        <dbReference type="Proteomes" id="UP000184432"/>
    </source>
</evidence>
<keyword evidence="2" id="KW-1185">Reference proteome</keyword>
<dbReference type="InterPro" id="IPR011330">
    <property type="entry name" value="Glyco_hydro/deAcase_b/a-brl"/>
</dbReference>
<dbReference type="STRING" id="570521.SAMN04488508_105161"/>
<dbReference type="PANTHER" id="PTHR30292:SF0">
    <property type="entry name" value="5-OXOPROLINASE SUBUNIT A"/>
    <property type="match status" value="1"/>
</dbReference>
<name>A0A1M6GAA9_9FLAO</name>